<feature type="transmembrane region" description="Helical" evidence="10">
    <location>
        <begin position="170"/>
        <end position="194"/>
    </location>
</feature>
<dbReference type="AlphaFoldDB" id="A0A6P7L1D8"/>
<dbReference type="InParanoid" id="A0A6P7L1D8"/>
<dbReference type="KEGG" id="bspl:114844927"/>
<proteinExistence type="predicted"/>
<dbReference type="Pfam" id="PF07686">
    <property type="entry name" value="V-set"/>
    <property type="match status" value="1"/>
</dbReference>
<dbReference type="GeneID" id="114844927"/>
<dbReference type="PROSITE" id="PS50835">
    <property type="entry name" value="IG_LIKE"/>
    <property type="match status" value="1"/>
</dbReference>
<evidence type="ECO:0000256" key="1">
    <source>
        <dbReference type="ARBA" id="ARBA00004479"/>
    </source>
</evidence>
<evidence type="ECO:0000256" key="2">
    <source>
        <dbReference type="ARBA" id="ARBA00022692"/>
    </source>
</evidence>
<dbReference type="InterPro" id="IPR003599">
    <property type="entry name" value="Ig_sub"/>
</dbReference>
<organism evidence="13 14">
    <name type="scientific">Betta splendens</name>
    <name type="common">Siamese fighting fish</name>
    <dbReference type="NCBI Taxonomy" id="158456"/>
    <lineage>
        <taxon>Eukaryota</taxon>
        <taxon>Metazoa</taxon>
        <taxon>Chordata</taxon>
        <taxon>Craniata</taxon>
        <taxon>Vertebrata</taxon>
        <taxon>Euteleostomi</taxon>
        <taxon>Actinopterygii</taxon>
        <taxon>Neopterygii</taxon>
        <taxon>Teleostei</taxon>
        <taxon>Neoteleostei</taxon>
        <taxon>Acanthomorphata</taxon>
        <taxon>Anabantaria</taxon>
        <taxon>Anabantiformes</taxon>
        <taxon>Anabantoidei</taxon>
        <taxon>Osphronemidae</taxon>
        <taxon>Betta</taxon>
    </lineage>
</organism>
<feature type="chain" id="PRO_5027774125" evidence="11">
    <location>
        <begin position="18"/>
        <end position="221"/>
    </location>
</feature>
<name>A0A6P7L1D8_BETSP</name>
<dbReference type="RefSeq" id="XP_028988458.1">
    <property type="nucleotide sequence ID" value="XM_029132625.3"/>
</dbReference>
<evidence type="ECO:0000259" key="12">
    <source>
        <dbReference type="PROSITE" id="PS50835"/>
    </source>
</evidence>
<reference evidence="14" key="1">
    <citation type="submission" date="2025-08" db="UniProtKB">
        <authorList>
            <consortium name="RefSeq"/>
        </authorList>
    </citation>
    <scope>IDENTIFICATION</scope>
</reference>
<evidence type="ECO:0000256" key="3">
    <source>
        <dbReference type="ARBA" id="ARBA00022729"/>
    </source>
</evidence>
<dbReference type="InterPro" id="IPR007110">
    <property type="entry name" value="Ig-like_dom"/>
</dbReference>
<dbReference type="PANTHER" id="PTHR13869:SF24">
    <property type="entry name" value="BASEMENT MEMBRANE-SPECIFIC HEPARAN SULFATE PROTEOGLYCAN CORE PROTEIN-LIKE"/>
    <property type="match status" value="1"/>
</dbReference>
<keyword evidence="3 11" id="KW-0732">Signal</keyword>
<evidence type="ECO:0000256" key="4">
    <source>
        <dbReference type="ARBA" id="ARBA00022989"/>
    </source>
</evidence>
<evidence type="ECO:0000256" key="5">
    <source>
        <dbReference type="ARBA" id="ARBA00023136"/>
    </source>
</evidence>
<dbReference type="GO" id="GO:0016020">
    <property type="term" value="C:membrane"/>
    <property type="evidence" value="ECO:0007669"/>
    <property type="project" value="UniProtKB-SubCell"/>
</dbReference>
<dbReference type="PANTHER" id="PTHR13869">
    <property type="entry name" value="MYELIN P0 RELATED"/>
    <property type="match status" value="1"/>
</dbReference>
<evidence type="ECO:0000313" key="13">
    <source>
        <dbReference type="Proteomes" id="UP000515150"/>
    </source>
</evidence>
<dbReference type="InterPro" id="IPR013106">
    <property type="entry name" value="Ig_V-set"/>
</dbReference>
<keyword evidence="5 10" id="KW-0472">Membrane</keyword>
<dbReference type="SUPFAM" id="SSF48726">
    <property type="entry name" value="Immunoglobulin"/>
    <property type="match status" value="1"/>
</dbReference>
<dbReference type="Proteomes" id="UP000515150">
    <property type="component" value="Chromosome 2"/>
</dbReference>
<evidence type="ECO:0000256" key="9">
    <source>
        <dbReference type="SAM" id="MobiDB-lite"/>
    </source>
</evidence>
<protein>
    <submittedName>
        <fullName evidence="14">Uncharacterized protein LOC114844927 isoform X1</fullName>
    </submittedName>
</protein>
<evidence type="ECO:0000256" key="8">
    <source>
        <dbReference type="ARBA" id="ARBA00023319"/>
    </source>
</evidence>
<keyword evidence="4 10" id="KW-1133">Transmembrane helix</keyword>
<accession>A0A6P7L1D8</accession>
<keyword evidence="2 10" id="KW-0812">Transmembrane</keyword>
<feature type="domain" description="Ig-like" evidence="12">
    <location>
        <begin position="19"/>
        <end position="126"/>
    </location>
</feature>
<dbReference type="InterPro" id="IPR013783">
    <property type="entry name" value="Ig-like_fold"/>
</dbReference>
<dbReference type="InterPro" id="IPR000920">
    <property type="entry name" value="Myelin_P0-rel"/>
</dbReference>
<sequence length="221" mass="23371">MSECWILLFSVCFLVSASEHVTNVTAEPGRVATLPCTGSVHTDILTVEWRRAEEIVCVNTRPESSAHCENEALPSSGQKRVQLSSGSKERDVSLVLNNVTNEDDGTYECYVQHNNVGGNHRPDEMTLLCTVHLQVEPGGSEPGGPETGDTAQEIEGGVNEDGGNKSGTSVALIVGVVFAAAAAAAAGVAGVLIYKNRNKGSELRYKRAASAEEEKLLGSSK</sequence>
<feature type="signal peptide" evidence="11">
    <location>
        <begin position="1"/>
        <end position="17"/>
    </location>
</feature>
<feature type="compositionally biased region" description="Polar residues" evidence="9">
    <location>
        <begin position="73"/>
        <end position="86"/>
    </location>
</feature>
<keyword evidence="8" id="KW-0393">Immunoglobulin domain</keyword>
<evidence type="ECO:0000256" key="11">
    <source>
        <dbReference type="SAM" id="SignalP"/>
    </source>
</evidence>
<dbReference type="SMART" id="SM00406">
    <property type="entry name" value="IGv"/>
    <property type="match status" value="1"/>
</dbReference>
<dbReference type="InterPro" id="IPR036179">
    <property type="entry name" value="Ig-like_dom_sf"/>
</dbReference>
<keyword evidence="7" id="KW-0325">Glycoprotein</keyword>
<keyword evidence="13" id="KW-1185">Reference proteome</keyword>
<evidence type="ECO:0000256" key="10">
    <source>
        <dbReference type="SAM" id="Phobius"/>
    </source>
</evidence>
<dbReference type="Gene3D" id="2.60.40.10">
    <property type="entry name" value="Immunoglobulins"/>
    <property type="match status" value="1"/>
</dbReference>
<comment type="subcellular location">
    <subcellularLocation>
        <location evidence="1">Membrane</location>
        <topology evidence="1">Single-pass type I membrane protein</topology>
    </subcellularLocation>
</comment>
<evidence type="ECO:0000256" key="6">
    <source>
        <dbReference type="ARBA" id="ARBA00023157"/>
    </source>
</evidence>
<dbReference type="SMART" id="SM00409">
    <property type="entry name" value="IG"/>
    <property type="match status" value="1"/>
</dbReference>
<evidence type="ECO:0000256" key="7">
    <source>
        <dbReference type="ARBA" id="ARBA00023180"/>
    </source>
</evidence>
<keyword evidence="6" id="KW-1015">Disulfide bond</keyword>
<feature type="region of interest" description="Disordered" evidence="9">
    <location>
        <begin position="67"/>
        <end position="86"/>
    </location>
</feature>
<feature type="region of interest" description="Disordered" evidence="9">
    <location>
        <begin position="137"/>
        <end position="165"/>
    </location>
</feature>
<evidence type="ECO:0000313" key="14">
    <source>
        <dbReference type="RefSeq" id="XP_028988458.1"/>
    </source>
</evidence>
<gene>
    <name evidence="14" type="primary">LOC114844927</name>
</gene>